<feature type="transmembrane region" description="Helical" evidence="5">
    <location>
        <begin position="51"/>
        <end position="73"/>
    </location>
</feature>
<dbReference type="NCBIfam" id="NF045576">
    <property type="entry name" value="BT_3928_fam"/>
    <property type="match status" value="1"/>
</dbReference>
<accession>A0ABT7WDD3</accession>
<sequence>MKYFVQFCRIAVGVLFIISGLIKLNDPLGFSFKLEEYFSPAVLDLPFLEPYALAIALFVVILEVILGVTLLLGYQIRLTLWTLLATILFFTFLTFYSAYFNKVTDCGCFGDAVKLTPWESFSKDVLLLVLILILIWGEKYINPLGSKFFRLGTTAMALLACIWFGNHVLNHLPVVDFRPYRLQASILEGMVIPEDAPKPVYEYDWKFNIDGTDKVITTLGEYPDVKGEFVGLEGTREIQSGYEPPIHDFTIEYNGQDLASSILQRRNLLLVVAYDLDKSEKEAFTAIKKHTDSALTLGYSVAGLSASSGEVTGSLKEAYGLDFPFYFTDMTALKTIVRSNPGLLRLKDGIIVQKLHFNDLDELNLPTLEESDRYPEDLKSTLDSIMVMDQKYRSDFSMENWGKQFEIDQQNMVLIDSILQVHGYPGKSLVGPETNKAAWYVIQHSERIDEFLPSIQIAAETGELPYRLYAMMLDRSLMGQGLPQKYGTQGRSYFMNTPEEINLIWPIENPEEVNNRRKAAGFNQSVEEYVADLFGEGTAYKVYTLEEVREIEAKQQ</sequence>
<dbReference type="InterPro" id="IPR009908">
    <property type="entry name" value="Methylamine_util_MauE"/>
</dbReference>
<keyword evidence="2 5" id="KW-0812">Transmembrane</keyword>
<feature type="transmembrane region" description="Helical" evidence="5">
    <location>
        <begin position="80"/>
        <end position="100"/>
    </location>
</feature>
<evidence type="ECO:0000256" key="5">
    <source>
        <dbReference type="SAM" id="Phobius"/>
    </source>
</evidence>
<feature type="transmembrane region" description="Helical" evidence="5">
    <location>
        <begin position="148"/>
        <end position="165"/>
    </location>
</feature>
<keyword evidence="8" id="KW-1185">Reference proteome</keyword>
<evidence type="ECO:0000256" key="2">
    <source>
        <dbReference type="ARBA" id="ARBA00022692"/>
    </source>
</evidence>
<proteinExistence type="predicted"/>
<feature type="transmembrane region" description="Helical" evidence="5">
    <location>
        <begin position="7"/>
        <end position="24"/>
    </location>
</feature>
<keyword evidence="3 5" id="KW-1133">Transmembrane helix</keyword>
<evidence type="ECO:0000256" key="3">
    <source>
        <dbReference type="ARBA" id="ARBA00022989"/>
    </source>
</evidence>
<dbReference type="Pfam" id="PF07291">
    <property type="entry name" value="MauE"/>
    <property type="match status" value="1"/>
</dbReference>
<dbReference type="Pfam" id="PF20329">
    <property type="entry name" value="DUF6624"/>
    <property type="match status" value="1"/>
</dbReference>
<evidence type="ECO:0000313" key="8">
    <source>
        <dbReference type="Proteomes" id="UP001174839"/>
    </source>
</evidence>
<protein>
    <submittedName>
        <fullName evidence="7">DoxX family protein</fullName>
    </submittedName>
</protein>
<evidence type="ECO:0000256" key="4">
    <source>
        <dbReference type="ARBA" id="ARBA00023136"/>
    </source>
</evidence>
<evidence type="ECO:0000259" key="6">
    <source>
        <dbReference type="Pfam" id="PF07291"/>
    </source>
</evidence>
<comment type="caution">
    <text evidence="7">The sequence shown here is derived from an EMBL/GenBank/DDBJ whole genome shotgun (WGS) entry which is preliminary data.</text>
</comment>
<evidence type="ECO:0000256" key="1">
    <source>
        <dbReference type="ARBA" id="ARBA00004141"/>
    </source>
</evidence>
<feature type="transmembrane region" description="Helical" evidence="5">
    <location>
        <begin position="120"/>
        <end position="136"/>
    </location>
</feature>
<organism evidence="7 8">
    <name type="scientific">Robiginitalea aurantiaca</name>
    <dbReference type="NCBI Taxonomy" id="3056915"/>
    <lineage>
        <taxon>Bacteria</taxon>
        <taxon>Pseudomonadati</taxon>
        <taxon>Bacteroidota</taxon>
        <taxon>Flavobacteriia</taxon>
        <taxon>Flavobacteriales</taxon>
        <taxon>Flavobacteriaceae</taxon>
        <taxon>Robiginitalea</taxon>
    </lineage>
</organism>
<comment type="subcellular location">
    <subcellularLocation>
        <location evidence="1">Membrane</location>
        <topology evidence="1">Multi-pass membrane protein</topology>
    </subcellularLocation>
</comment>
<keyword evidence="4 5" id="KW-0472">Membrane</keyword>
<dbReference type="InterPro" id="IPR046732">
    <property type="entry name" value="DUF6624"/>
</dbReference>
<name>A0ABT7WDD3_9FLAO</name>
<dbReference type="Proteomes" id="UP001174839">
    <property type="component" value="Unassembled WGS sequence"/>
</dbReference>
<evidence type="ECO:0000313" key="7">
    <source>
        <dbReference type="EMBL" id="MDM9630931.1"/>
    </source>
</evidence>
<gene>
    <name evidence="7" type="ORF">QU605_05585</name>
</gene>
<dbReference type="EMBL" id="JAUDUY010000002">
    <property type="protein sequence ID" value="MDM9630931.1"/>
    <property type="molecule type" value="Genomic_DNA"/>
</dbReference>
<dbReference type="RefSeq" id="WP_289724293.1">
    <property type="nucleotide sequence ID" value="NZ_JAUDUY010000002.1"/>
</dbReference>
<feature type="domain" description="Methylamine utilisation protein MauE" evidence="6">
    <location>
        <begin position="1"/>
        <end position="136"/>
    </location>
</feature>
<reference evidence="7" key="1">
    <citation type="submission" date="2023-06" db="EMBL/GenBank/DDBJ databases">
        <title>Robiginitalea aurantiacus sp. nov. and Algoriphagus sediminis sp. nov., isolated from coastal sediment.</title>
        <authorList>
            <person name="Zhou Z.Y."/>
            <person name="An J."/>
            <person name="Jia Y.W."/>
            <person name="Du Z.J."/>
        </authorList>
    </citation>
    <scope>NUCLEOTIDE SEQUENCE</scope>
    <source>
        <strain evidence="7">M39</strain>
    </source>
</reference>